<proteinExistence type="predicted"/>
<dbReference type="RefSeq" id="WP_183407467.1">
    <property type="nucleotide sequence ID" value="NZ_JSAB01000148.1"/>
</dbReference>
<evidence type="ECO:0000313" key="3">
    <source>
        <dbReference type="Proteomes" id="UP000283254"/>
    </source>
</evidence>
<sequence length="274" mass="29328">MTSITAIDIVQFFWPEEPSANGVAPRGASLDKLRKPWSIQDIHEAGEAALMRHSTNSHRKLLAPLWAQLDDREWLEKIKARHRQEFHERRLGAPLSNFHLAIASGDIEKIYSLNGGDIPDSDIRDALLLAAVEGNAALIDALASNGALAQSTNKQGMTPAHIAAAAGNRSGLGAILRYGADPNAVDLQGATPLMLAIGAMSTACAELLLPLSNPSARDLDGYEAKNYAPAFHADSDDPGFEDAMRFSQLLQSLEEASTLQAACADTASVKPRTL</sequence>
<dbReference type="EMBL" id="JSAB01000148">
    <property type="protein sequence ID" value="RNF30023.1"/>
    <property type="molecule type" value="Genomic_DNA"/>
</dbReference>
<dbReference type="InterPro" id="IPR002110">
    <property type="entry name" value="Ankyrin_rpt"/>
</dbReference>
<dbReference type="SUPFAM" id="SSF48403">
    <property type="entry name" value="Ankyrin repeat"/>
    <property type="match status" value="1"/>
</dbReference>
<evidence type="ECO:0000313" key="2">
    <source>
        <dbReference type="EMBL" id="RNF30023.1"/>
    </source>
</evidence>
<dbReference type="PANTHER" id="PTHR24183">
    <property type="entry name" value="FIBRONECTIN TYPE 3 AND ANKYRIN REPEAT DOMAINS PROTEIN 1"/>
    <property type="match status" value="1"/>
</dbReference>
<dbReference type="PANTHER" id="PTHR24183:SF1">
    <property type="entry name" value="FIBRONECTIN TYPE 3 AND ANKYRIN REPEAT DOMAINS PROTEIN 1"/>
    <property type="match status" value="1"/>
</dbReference>
<organism evidence="2 3">
    <name type="scientific">Massilia aurea</name>
    <dbReference type="NCBI Taxonomy" id="373040"/>
    <lineage>
        <taxon>Bacteria</taxon>
        <taxon>Pseudomonadati</taxon>
        <taxon>Pseudomonadota</taxon>
        <taxon>Betaproteobacteria</taxon>
        <taxon>Burkholderiales</taxon>
        <taxon>Oxalobacteraceae</taxon>
        <taxon>Telluria group</taxon>
        <taxon>Massilia</taxon>
    </lineage>
</organism>
<accession>A0A422QJB4</accession>
<dbReference type="Pfam" id="PF12796">
    <property type="entry name" value="Ank_2"/>
    <property type="match status" value="1"/>
</dbReference>
<keyword evidence="3" id="KW-1185">Reference proteome</keyword>
<dbReference type="Gene3D" id="1.25.40.20">
    <property type="entry name" value="Ankyrin repeat-containing domain"/>
    <property type="match status" value="1"/>
</dbReference>
<reference evidence="2" key="1">
    <citation type="submission" date="2014-10" db="EMBL/GenBank/DDBJ databases">
        <title>Massilia sp. genome.</title>
        <authorList>
            <person name="Xu B."/>
            <person name="Dai L."/>
            <person name="Huang Z."/>
        </authorList>
    </citation>
    <scope>NUCLEOTIDE SEQUENCE [LARGE SCALE GENOMIC DNA]</scope>
    <source>
        <strain evidence="2">CFS-1</strain>
    </source>
</reference>
<feature type="repeat" description="ANK" evidence="1">
    <location>
        <begin position="155"/>
        <end position="187"/>
    </location>
</feature>
<dbReference type="InterPro" id="IPR036770">
    <property type="entry name" value="Ankyrin_rpt-contain_sf"/>
</dbReference>
<dbReference type="AlphaFoldDB" id="A0A422QJB4"/>
<gene>
    <name evidence="2" type="ORF">NM04_14870</name>
</gene>
<dbReference type="SMART" id="SM00248">
    <property type="entry name" value="ANK"/>
    <property type="match status" value="3"/>
</dbReference>
<dbReference type="PROSITE" id="PS50297">
    <property type="entry name" value="ANK_REP_REGION"/>
    <property type="match status" value="1"/>
</dbReference>
<dbReference type="Proteomes" id="UP000283254">
    <property type="component" value="Unassembled WGS sequence"/>
</dbReference>
<dbReference type="PROSITE" id="PS50088">
    <property type="entry name" value="ANK_REPEAT"/>
    <property type="match status" value="1"/>
</dbReference>
<protein>
    <submittedName>
        <fullName evidence="2">Uncharacterized protein</fullName>
    </submittedName>
</protein>
<evidence type="ECO:0000256" key="1">
    <source>
        <dbReference type="PROSITE-ProRule" id="PRU00023"/>
    </source>
</evidence>
<keyword evidence="1" id="KW-0040">ANK repeat</keyword>
<comment type="caution">
    <text evidence="2">The sequence shown here is derived from an EMBL/GenBank/DDBJ whole genome shotgun (WGS) entry which is preliminary data.</text>
</comment>
<name>A0A422QJB4_9BURK</name>